<feature type="region of interest" description="Disordered" evidence="1">
    <location>
        <begin position="296"/>
        <end position="322"/>
    </location>
</feature>
<protein>
    <submittedName>
        <fullName evidence="3">ImmA/IrrE family metallo-endopeptidase</fullName>
    </submittedName>
</protein>
<feature type="domain" description="IrrE N-terminal-like" evidence="2">
    <location>
        <begin position="159"/>
        <end position="227"/>
    </location>
</feature>
<keyword evidence="4" id="KW-1185">Reference proteome</keyword>
<dbReference type="InterPro" id="IPR010359">
    <property type="entry name" value="IrrE_HExxH"/>
</dbReference>
<evidence type="ECO:0000313" key="4">
    <source>
        <dbReference type="Proteomes" id="UP000653730"/>
    </source>
</evidence>
<sequence>MISKGLKNSLTENDVFVKNIKVAYLKRIDKIFNKGLHYYLDPKTPEANKEASIFFRKKKFNTELNFGAKKIVNQFEEFKISLSTIAKLAELKIERTVPVYTVQDSSKVVAQAIRAEFYPKKYRKNKDFLKALIGKLAEKNVLVFEFVETWNKKDTANIEGFFLNPNVIVLKRMQDAMSREIFTLAHELGHYLLNIEEIEKIDFNDMTGASLSKVERWCNDFAYYFLVGEYGDVLDNLETASAKNDYHFDLIGKISMETHLSRLALFTRLLFKNQISNTNYNKVKIDLEEQYRARKEKEKKQRELEKEMGKKPGGSSPKPINSPLLISTIQTAFYEGIINEQEVCKRLNIKPEKLTQFIR</sequence>
<dbReference type="InterPro" id="IPR052345">
    <property type="entry name" value="Rad_response_metalloprotease"/>
</dbReference>
<dbReference type="Pfam" id="PF06114">
    <property type="entry name" value="Peptidase_M78"/>
    <property type="match status" value="1"/>
</dbReference>
<dbReference type="PANTHER" id="PTHR43236:SF1">
    <property type="entry name" value="BLL7220 PROTEIN"/>
    <property type="match status" value="1"/>
</dbReference>
<evidence type="ECO:0000313" key="3">
    <source>
        <dbReference type="EMBL" id="MBC9798088.1"/>
    </source>
</evidence>
<name>A0A926JV17_9FLAO</name>
<dbReference type="Proteomes" id="UP000653730">
    <property type="component" value="Unassembled WGS sequence"/>
</dbReference>
<dbReference type="PANTHER" id="PTHR43236">
    <property type="entry name" value="ANTITOXIN HIGA1"/>
    <property type="match status" value="1"/>
</dbReference>
<evidence type="ECO:0000259" key="2">
    <source>
        <dbReference type="Pfam" id="PF06114"/>
    </source>
</evidence>
<organism evidence="3 4">
    <name type="scientific">Sinomicrobium weinanense</name>
    <dbReference type="NCBI Taxonomy" id="2842200"/>
    <lineage>
        <taxon>Bacteria</taxon>
        <taxon>Pseudomonadati</taxon>
        <taxon>Bacteroidota</taxon>
        <taxon>Flavobacteriia</taxon>
        <taxon>Flavobacteriales</taxon>
        <taxon>Flavobacteriaceae</taxon>
        <taxon>Sinomicrobium</taxon>
    </lineage>
</organism>
<reference evidence="3 4" key="1">
    <citation type="submission" date="2020-09" db="EMBL/GenBank/DDBJ databases">
        <title>Sinomicrobium weinanense sp. nov., a halophilic bacteria isolated from saline-alkali soil.</title>
        <authorList>
            <person name="Wu P."/>
            <person name="Ren H."/>
            <person name="Mei Y."/>
            <person name="Liang Y."/>
            <person name="Chen Z."/>
        </authorList>
    </citation>
    <scope>NUCLEOTIDE SEQUENCE [LARGE SCALE GENOMIC DNA]</scope>
    <source>
        <strain evidence="3 4">FJxs</strain>
    </source>
</reference>
<accession>A0A926JV17</accession>
<dbReference type="EMBL" id="JACVDC010000088">
    <property type="protein sequence ID" value="MBC9798088.1"/>
    <property type="molecule type" value="Genomic_DNA"/>
</dbReference>
<dbReference type="AlphaFoldDB" id="A0A926JV17"/>
<dbReference type="Gene3D" id="1.10.10.2910">
    <property type="match status" value="1"/>
</dbReference>
<evidence type="ECO:0000256" key="1">
    <source>
        <dbReference type="SAM" id="MobiDB-lite"/>
    </source>
</evidence>
<proteinExistence type="predicted"/>
<feature type="compositionally biased region" description="Basic and acidic residues" evidence="1">
    <location>
        <begin position="296"/>
        <end position="310"/>
    </location>
</feature>
<comment type="caution">
    <text evidence="3">The sequence shown here is derived from an EMBL/GenBank/DDBJ whole genome shotgun (WGS) entry which is preliminary data.</text>
</comment>
<gene>
    <name evidence="3" type="ORF">IBL28_19110</name>
</gene>